<dbReference type="InterPro" id="IPR023572">
    <property type="entry name" value="Archease_dom"/>
</dbReference>
<feature type="domain" description="Archease" evidence="5">
    <location>
        <begin position="4"/>
        <end position="138"/>
    </location>
</feature>
<organism evidence="6 7">
    <name type="scientific">Thermocrinis albus (strain DSM 14484 / JCM 11386 / HI 11/12)</name>
    <dbReference type="NCBI Taxonomy" id="638303"/>
    <lineage>
        <taxon>Bacteria</taxon>
        <taxon>Pseudomonadati</taxon>
        <taxon>Aquificota</taxon>
        <taxon>Aquificia</taxon>
        <taxon>Aquificales</taxon>
        <taxon>Aquificaceae</taxon>
        <taxon>Thermocrinis</taxon>
    </lineage>
</organism>
<dbReference type="OrthoDB" id="164090at2"/>
<dbReference type="GO" id="GO:0008033">
    <property type="term" value="P:tRNA processing"/>
    <property type="evidence" value="ECO:0007669"/>
    <property type="project" value="UniProtKB-KW"/>
</dbReference>
<dbReference type="KEGG" id="tal:Thal_1006"/>
<dbReference type="SUPFAM" id="SSF69819">
    <property type="entry name" value="MTH1598-like"/>
    <property type="match status" value="1"/>
</dbReference>
<comment type="similarity">
    <text evidence="1">Belongs to the archease family.</text>
</comment>
<accession>D3SLK8</accession>
<dbReference type="HOGENOM" id="CLU_111362_3_0_0"/>
<dbReference type="eggNOG" id="COG1371">
    <property type="taxonomic scope" value="Bacteria"/>
</dbReference>
<keyword evidence="7" id="KW-1185">Reference proteome</keyword>
<proteinExistence type="inferred from homology"/>
<dbReference type="PANTHER" id="PTHR12682">
    <property type="entry name" value="ARCHEASE"/>
    <property type="match status" value="1"/>
</dbReference>
<keyword evidence="4" id="KW-0106">Calcium</keyword>
<evidence type="ECO:0000313" key="7">
    <source>
        <dbReference type="Proteomes" id="UP000002043"/>
    </source>
</evidence>
<dbReference type="RefSeq" id="WP_012992044.1">
    <property type="nucleotide sequence ID" value="NC_013894.1"/>
</dbReference>
<sequence>MSFYESIDDITADAGIRVRGSSVEEVICKAILATFNEITNIEVIEPEEEYILEVRSSLPYSLADIINEALVLHESKGFVAKECHVLELKEHLLRVKLKGGRFDPAKNESRLVIKAATYHRLRLEKEDGSYVAEVIFDI</sequence>
<dbReference type="EMBL" id="CP001931">
    <property type="protein sequence ID" value="ADC89638.1"/>
    <property type="molecule type" value="Genomic_DNA"/>
</dbReference>
<keyword evidence="3" id="KW-0479">Metal-binding</keyword>
<reference evidence="7" key="1">
    <citation type="journal article" date="2010" name="Stand. Genomic Sci.">
        <title>Complete genome sequence of Thermocrinis albus type strain (HI 11/12T).</title>
        <authorList>
            <person name="Wirth R."/>
            <person name="Sikorski J."/>
            <person name="Brambilla E."/>
            <person name="Misra M."/>
            <person name="Lapidus A."/>
            <person name="Copeland A."/>
            <person name="Nolan M."/>
            <person name="Lucas S."/>
            <person name="Chen F."/>
            <person name="Tice H."/>
            <person name="Cheng J.F."/>
            <person name="Han C."/>
            <person name="Detter J.C."/>
            <person name="Tapia R."/>
            <person name="Bruce D."/>
            <person name="Goodwin L."/>
            <person name="Pitluck S."/>
            <person name="Pati A."/>
            <person name="Anderson I."/>
            <person name="Ivanova N."/>
            <person name="Mavromatis K."/>
            <person name="Mikhailova N."/>
            <person name="Chen A."/>
            <person name="Palaniappan K."/>
            <person name="Bilek Y."/>
            <person name="Hader T."/>
            <person name="Land M."/>
            <person name="Hauser L."/>
            <person name="Chang Y.J."/>
            <person name="Jeffries C.D."/>
            <person name="Tindall B.J."/>
            <person name="Rohde M."/>
            <person name="Goker M."/>
            <person name="Bristow J."/>
            <person name="Eisen J.A."/>
            <person name="Markowitz V."/>
            <person name="Hugenholtz P."/>
            <person name="Kyrpides N.C."/>
            <person name="Klenk H.P."/>
        </authorList>
    </citation>
    <scope>NUCLEOTIDE SEQUENCE [LARGE SCALE GENOMIC DNA]</scope>
    <source>
        <strain evidence="7">DSM 14484 / JCM 11386 / HI 11/12</strain>
    </source>
</reference>
<name>D3SLK8_THEAH</name>
<protein>
    <recommendedName>
        <fullName evidence="5">Archease domain-containing protein</fullName>
    </recommendedName>
</protein>
<dbReference type="Gene3D" id="3.55.10.10">
    <property type="entry name" value="Archease domain"/>
    <property type="match status" value="1"/>
</dbReference>
<evidence type="ECO:0000256" key="1">
    <source>
        <dbReference type="ARBA" id="ARBA00007963"/>
    </source>
</evidence>
<evidence type="ECO:0000256" key="3">
    <source>
        <dbReference type="ARBA" id="ARBA00022723"/>
    </source>
</evidence>
<dbReference type="AlphaFoldDB" id="D3SLK8"/>
<dbReference type="Pfam" id="PF01951">
    <property type="entry name" value="Archease"/>
    <property type="match status" value="1"/>
</dbReference>
<dbReference type="PANTHER" id="PTHR12682:SF11">
    <property type="entry name" value="PROTEIN ARCHEASE"/>
    <property type="match status" value="1"/>
</dbReference>
<evidence type="ECO:0000259" key="5">
    <source>
        <dbReference type="Pfam" id="PF01951"/>
    </source>
</evidence>
<evidence type="ECO:0000313" key="6">
    <source>
        <dbReference type="EMBL" id="ADC89638.1"/>
    </source>
</evidence>
<evidence type="ECO:0000256" key="4">
    <source>
        <dbReference type="ARBA" id="ARBA00022837"/>
    </source>
</evidence>
<evidence type="ECO:0000256" key="2">
    <source>
        <dbReference type="ARBA" id="ARBA00022694"/>
    </source>
</evidence>
<keyword evidence="2" id="KW-0819">tRNA processing</keyword>
<dbReference type="InterPro" id="IPR036820">
    <property type="entry name" value="Archease_dom_sf"/>
</dbReference>
<dbReference type="GO" id="GO:0046872">
    <property type="term" value="F:metal ion binding"/>
    <property type="evidence" value="ECO:0007669"/>
    <property type="project" value="UniProtKB-KW"/>
</dbReference>
<dbReference type="STRING" id="638303.Thal_1006"/>
<dbReference type="InterPro" id="IPR002804">
    <property type="entry name" value="Archease"/>
</dbReference>
<dbReference type="Proteomes" id="UP000002043">
    <property type="component" value="Chromosome"/>
</dbReference>
<gene>
    <name evidence="6" type="ordered locus">Thal_1006</name>
</gene>